<comment type="caution">
    <text evidence="1">The sequence shown here is derived from an EMBL/GenBank/DDBJ whole genome shotgun (WGS) entry which is preliminary data.</text>
</comment>
<reference evidence="1" key="1">
    <citation type="thesis" date="2020" institute="ProQuest LLC" country="789 East Eisenhower Parkway, Ann Arbor, MI, USA">
        <title>Comparative Genomics and Chromosome Evolution.</title>
        <authorList>
            <person name="Mudd A.B."/>
        </authorList>
    </citation>
    <scope>NUCLEOTIDE SEQUENCE</scope>
    <source>
        <strain evidence="1">237g6f4</strain>
        <tissue evidence="1">Blood</tissue>
    </source>
</reference>
<gene>
    <name evidence="1" type="ORF">GDO81_027100</name>
</gene>
<organism evidence="1 2">
    <name type="scientific">Engystomops pustulosus</name>
    <name type="common">Tungara frog</name>
    <name type="synonym">Physalaemus pustulosus</name>
    <dbReference type="NCBI Taxonomy" id="76066"/>
    <lineage>
        <taxon>Eukaryota</taxon>
        <taxon>Metazoa</taxon>
        <taxon>Chordata</taxon>
        <taxon>Craniata</taxon>
        <taxon>Vertebrata</taxon>
        <taxon>Euteleostomi</taxon>
        <taxon>Amphibia</taxon>
        <taxon>Batrachia</taxon>
        <taxon>Anura</taxon>
        <taxon>Neobatrachia</taxon>
        <taxon>Hyloidea</taxon>
        <taxon>Leptodactylidae</taxon>
        <taxon>Leiuperinae</taxon>
        <taxon>Engystomops</taxon>
    </lineage>
</organism>
<sequence>MRRMEEAAERYLMSSGHCRRVKETRNPLMDIMYKQSLPGTFFSSYRYVMSKQTFNKVKPTQTGGLREPHENMGASHWLIKIP</sequence>
<evidence type="ECO:0000313" key="2">
    <source>
        <dbReference type="Proteomes" id="UP000824782"/>
    </source>
</evidence>
<name>A0AAV6ZNZ1_ENGPU</name>
<protein>
    <submittedName>
        <fullName evidence="1">Uncharacterized protein</fullName>
    </submittedName>
</protein>
<keyword evidence="2" id="KW-1185">Reference proteome</keyword>
<evidence type="ECO:0000313" key="1">
    <source>
        <dbReference type="EMBL" id="KAG8547928.1"/>
    </source>
</evidence>
<dbReference type="EMBL" id="WNYA01000566">
    <property type="protein sequence ID" value="KAG8547928.1"/>
    <property type="molecule type" value="Genomic_DNA"/>
</dbReference>
<dbReference type="Proteomes" id="UP000824782">
    <property type="component" value="Unassembled WGS sequence"/>
</dbReference>
<dbReference type="AlphaFoldDB" id="A0AAV6ZNZ1"/>
<accession>A0AAV6ZNZ1</accession>
<proteinExistence type="predicted"/>